<dbReference type="Gene3D" id="3.40.50.1400">
    <property type="match status" value="2"/>
</dbReference>
<comment type="caution">
    <text evidence="3">The sequence shown here is derived from an EMBL/GenBank/DDBJ whole genome shotgun (WGS) entry which is preliminary data.</text>
</comment>
<evidence type="ECO:0000256" key="1">
    <source>
        <dbReference type="ARBA" id="ARBA00022723"/>
    </source>
</evidence>
<keyword evidence="2" id="KW-0456">Lyase</keyword>
<dbReference type="SUPFAM" id="SSF53800">
    <property type="entry name" value="Chelatase"/>
    <property type="match status" value="1"/>
</dbReference>
<dbReference type="GO" id="GO:0046872">
    <property type="term" value="F:metal ion binding"/>
    <property type="evidence" value="ECO:0007669"/>
    <property type="project" value="UniProtKB-KW"/>
</dbReference>
<dbReference type="EMBL" id="PGEZ01000001">
    <property type="protein sequence ID" value="PJJ56239.1"/>
    <property type="molecule type" value="Genomic_DNA"/>
</dbReference>
<evidence type="ECO:0000313" key="4">
    <source>
        <dbReference type="Proteomes" id="UP000230842"/>
    </source>
</evidence>
<dbReference type="PANTHER" id="PTHR33542">
    <property type="entry name" value="SIROHYDROCHLORIN FERROCHELATASE, CHLOROPLASTIC"/>
    <property type="match status" value="1"/>
</dbReference>
<name>A0A0B2BLB5_9ACTN</name>
<sequence length="233" mass="24329">MTTLIACSHGTRSDAGQAAIRGLVAAVRHRLAPVDVAETFVDVQQPQVAEVVAATDGPAVVVPLLLSAGFHVHVDIAEAVAGREDVVVAPPLGPSPVLTEVLADRLVQAGLRDDDRVVLAASGSSDAGALRDTDSARNRLAALLGRPVGLGHVGGPGRPIDRVVSDLRASDPARRVVIASYLLAPGWFRDRLDETGADLVSAPLLGVEPPDPRLVSLVVDRFRTAENDRRVVA</sequence>
<dbReference type="InterPro" id="IPR002762">
    <property type="entry name" value="CbiX-like"/>
</dbReference>
<evidence type="ECO:0000256" key="2">
    <source>
        <dbReference type="ARBA" id="ARBA00023239"/>
    </source>
</evidence>
<protein>
    <submittedName>
        <fullName evidence="3">Sirohydrochlorin ferrochelatase</fullName>
    </submittedName>
</protein>
<keyword evidence="4" id="KW-1185">Reference proteome</keyword>
<dbReference type="GO" id="GO:0016829">
    <property type="term" value="F:lyase activity"/>
    <property type="evidence" value="ECO:0007669"/>
    <property type="project" value="UniProtKB-KW"/>
</dbReference>
<gene>
    <name evidence="3" type="ORF">CLV56_0443</name>
</gene>
<dbReference type="RefSeq" id="WP_039348929.1">
    <property type="nucleotide sequence ID" value="NZ_PGEZ01000001.1"/>
</dbReference>
<dbReference type="InterPro" id="IPR050963">
    <property type="entry name" value="Sirohydro_Cobaltochel/CbiX"/>
</dbReference>
<reference evidence="3 4" key="1">
    <citation type="submission" date="2017-11" db="EMBL/GenBank/DDBJ databases">
        <title>Genomic Encyclopedia of Archaeal and Bacterial Type Strains, Phase II (KMG-II): From Individual Species to Whole Genera.</title>
        <authorList>
            <person name="Goeker M."/>
        </authorList>
    </citation>
    <scope>NUCLEOTIDE SEQUENCE [LARGE SCALE GENOMIC DNA]</scope>
    <source>
        <strain evidence="3 4">DSM 27763</strain>
    </source>
</reference>
<organism evidence="3 4">
    <name type="scientific">Mumia flava</name>
    <dbReference type="NCBI Taxonomy" id="1348852"/>
    <lineage>
        <taxon>Bacteria</taxon>
        <taxon>Bacillati</taxon>
        <taxon>Actinomycetota</taxon>
        <taxon>Actinomycetes</taxon>
        <taxon>Propionibacteriales</taxon>
        <taxon>Nocardioidaceae</taxon>
        <taxon>Mumia</taxon>
    </lineage>
</organism>
<dbReference type="AlphaFoldDB" id="A0A0B2BLB5"/>
<keyword evidence="1" id="KW-0479">Metal-binding</keyword>
<dbReference type="CDD" id="cd03416">
    <property type="entry name" value="CbiX_SirB_N"/>
    <property type="match status" value="1"/>
</dbReference>
<dbReference type="Proteomes" id="UP000230842">
    <property type="component" value="Unassembled WGS sequence"/>
</dbReference>
<accession>A0A0B2BLB5</accession>
<dbReference type="PANTHER" id="PTHR33542:SF5">
    <property type="entry name" value="FERROCHELATASE CHE1"/>
    <property type="match status" value="1"/>
</dbReference>
<proteinExistence type="predicted"/>
<evidence type="ECO:0000313" key="3">
    <source>
        <dbReference type="EMBL" id="PJJ56239.1"/>
    </source>
</evidence>
<dbReference type="Pfam" id="PF01903">
    <property type="entry name" value="CbiX"/>
    <property type="match status" value="1"/>
</dbReference>
<dbReference type="OrthoDB" id="7345302at2"/>